<dbReference type="EMBL" id="SDMK01000001">
    <property type="protein sequence ID" value="RXS97299.1"/>
    <property type="molecule type" value="Genomic_DNA"/>
</dbReference>
<dbReference type="InterPro" id="IPR002731">
    <property type="entry name" value="ATPase_BadF"/>
</dbReference>
<comment type="caution">
    <text evidence="2">The sequence shown here is derived from an EMBL/GenBank/DDBJ whole genome shotgun (WGS) entry which is preliminary data.</text>
</comment>
<evidence type="ECO:0000313" key="2">
    <source>
        <dbReference type="EMBL" id="RXS97299.1"/>
    </source>
</evidence>
<accession>A0A4Q1SIS0</accession>
<proteinExistence type="predicted"/>
<dbReference type="CDD" id="cd24007">
    <property type="entry name" value="ASKHA_NBD_eukNAGK-like"/>
    <property type="match status" value="1"/>
</dbReference>
<dbReference type="RefSeq" id="WP_129207078.1">
    <property type="nucleotide sequence ID" value="NZ_BMGU01000001.1"/>
</dbReference>
<dbReference type="PANTHER" id="PTHR43190">
    <property type="entry name" value="N-ACETYL-D-GLUCOSAMINE KINASE"/>
    <property type="match status" value="1"/>
</dbReference>
<reference evidence="2 3" key="1">
    <citation type="journal article" date="2016" name="Int. J. Syst. Evol. Microbiol.">
        <title>Acidipila dinghuensis sp. nov., an acidobacterium isolated from forest soil.</title>
        <authorList>
            <person name="Jiang Y.W."/>
            <person name="Wang J."/>
            <person name="Chen M.H."/>
            <person name="Lv Y.Y."/>
            <person name="Qiu L.H."/>
        </authorList>
    </citation>
    <scope>NUCLEOTIDE SEQUENCE [LARGE SCALE GENOMIC DNA]</scope>
    <source>
        <strain evidence="2 3">DHOF10</strain>
    </source>
</reference>
<dbReference type="Pfam" id="PF01869">
    <property type="entry name" value="BcrAD_BadFG"/>
    <property type="match status" value="1"/>
</dbReference>
<evidence type="ECO:0000259" key="1">
    <source>
        <dbReference type="Pfam" id="PF01869"/>
    </source>
</evidence>
<dbReference type="PANTHER" id="PTHR43190:SF3">
    <property type="entry name" value="N-ACETYL-D-GLUCOSAMINE KINASE"/>
    <property type="match status" value="1"/>
</dbReference>
<feature type="domain" description="ATPase BadF/BadG/BcrA/BcrD type" evidence="1">
    <location>
        <begin position="5"/>
        <end position="294"/>
    </location>
</feature>
<evidence type="ECO:0000313" key="3">
    <source>
        <dbReference type="Proteomes" id="UP000290253"/>
    </source>
</evidence>
<dbReference type="InterPro" id="IPR043129">
    <property type="entry name" value="ATPase_NBD"/>
</dbReference>
<protein>
    <submittedName>
        <fullName evidence="2">ATPase</fullName>
    </submittedName>
</protein>
<dbReference type="OrthoDB" id="9772633at2"/>
<organism evidence="2 3">
    <name type="scientific">Silvibacterium dinghuense</name>
    <dbReference type="NCBI Taxonomy" id="1560006"/>
    <lineage>
        <taxon>Bacteria</taxon>
        <taxon>Pseudomonadati</taxon>
        <taxon>Acidobacteriota</taxon>
        <taxon>Terriglobia</taxon>
        <taxon>Terriglobales</taxon>
        <taxon>Acidobacteriaceae</taxon>
        <taxon>Silvibacterium</taxon>
    </lineage>
</organism>
<keyword evidence="3" id="KW-1185">Reference proteome</keyword>
<sequence length="308" mass="32422">MAFFLGFDAGGTKTTCALGDDHRELLRLTGGSIKPLRVTFEEAAENMRALLAEIAAQSGVDLRQVTASCIGTAGVRLPQTQQWMRDILQPHAGGEITIVGDEEVALDGVFPGQAGVLMIAGTGSNTLGRTSTGELIHVGGWGPALGDQGSGHWIGHQALRAAFHALDFSQPTLLLDRVRAFWGAATVGDVVNIANATPPPDFSKLAPIVLACALEGDAVAARILAEGGRLLGEDALEAHRRVRALEPKAKEPGIAFIGSIFERIAPMRESVIATIRRELPTAPIANEVSDAIRGALWRARQLAVAPAV</sequence>
<dbReference type="Proteomes" id="UP000290253">
    <property type="component" value="Unassembled WGS sequence"/>
</dbReference>
<dbReference type="SUPFAM" id="SSF53067">
    <property type="entry name" value="Actin-like ATPase domain"/>
    <property type="match status" value="2"/>
</dbReference>
<dbReference type="AlphaFoldDB" id="A0A4Q1SIS0"/>
<gene>
    <name evidence="2" type="ORF">ESZ00_05160</name>
</gene>
<dbReference type="Gene3D" id="3.30.420.40">
    <property type="match status" value="2"/>
</dbReference>
<name>A0A4Q1SIS0_9BACT</name>
<dbReference type="InterPro" id="IPR052519">
    <property type="entry name" value="Euk-type_GlcNAc_Kinase"/>
</dbReference>